<keyword evidence="2" id="KW-1185">Reference proteome</keyword>
<evidence type="ECO:0000313" key="1">
    <source>
        <dbReference type="EMBL" id="EOS51153.1"/>
    </source>
</evidence>
<dbReference type="EMBL" id="ASSY01000008">
    <property type="protein sequence ID" value="EOS51153.1"/>
    <property type="molecule type" value="Genomic_DNA"/>
</dbReference>
<organism evidence="1 2">
    <name type="scientific">Adlercreutzia caecimuris B7</name>
    <dbReference type="NCBI Taxonomy" id="1235794"/>
    <lineage>
        <taxon>Bacteria</taxon>
        <taxon>Bacillati</taxon>
        <taxon>Actinomycetota</taxon>
        <taxon>Coriobacteriia</taxon>
        <taxon>Eggerthellales</taxon>
        <taxon>Eggerthellaceae</taxon>
        <taxon>Adlercreutzia</taxon>
    </lineage>
</organism>
<dbReference type="HOGENOM" id="CLU_2552928_0_0_11"/>
<reference evidence="1 2" key="1">
    <citation type="submission" date="2013-04" db="EMBL/GenBank/DDBJ databases">
        <title>The Genome Sequence of Enterorhabdus caecimuris B7.</title>
        <authorList>
            <consortium name="The Broad Institute Genomics Platform"/>
            <consortium name="The Broad Institute Genome Sequencing Center for Infectious Disease"/>
            <person name="Earl A."/>
            <person name="Xavier R."/>
            <person name="Elson C."/>
            <person name="Duck W."/>
            <person name="Walker B."/>
            <person name="Young S."/>
            <person name="Zeng Q."/>
            <person name="Gargeya S."/>
            <person name="Fitzgerald M."/>
            <person name="Haas B."/>
            <person name="Abouelleil A."/>
            <person name="Allen A.W."/>
            <person name="Alvarado L."/>
            <person name="Arachchi H.M."/>
            <person name="Berlin A.M."/>
            <person name="Chapman S.B."/>
            <person name="Gainer-Dewar J."/>
            <person name="Goldberg J."/>
            <person name="Griggs A."/>
            <person name="Gujja S."/>
            <person name="Hansen M."/>
            <person name="Howarth C."/>
            <person name="Imamovic A."/>
            <person name="Ireland A."/>
            <person name="Larimer J."/>
            <person name="McCowan C."/>
            <person name="Murphy C."/>
            <person name="Pearson M."/>
            <person name="Poon T.W."/>
            <person name="Priest M."/>
            <person name="Roberts A."/>
            <person name="Saif S."/>
            <person name="Shea T."/>
            <person name="Sisk P."/>
            <person name="Sykes S."/>
            <person name="Wortman J."/>
            <person name="Nusbaum C."/>
            <person name="Birren B."/>
        </authorList>
    </citation>
    <scope>NUCLEOTIDE SEQUENCE [LARGE SCALE GENOMIC DNA]</scope>
    <source>
        <strain evidence="1 2">B7</strain>
    </source>
</reference>
<proteinExistence type="predicted"/>
<accession>R9KXX0</accession>
<sequence>MTRYEKPYLLKIDATSKVRGDRRFNDNRSVYKDLRAAVKMAERLATNNGDAEYWIHHHIWIIDRNADEGECIVFDWKREEAV</sequence>
<gene>
    <name evidence="1" type="ORF">C811_01571</name>
</gene>
<dbReference type="AlphaFoldDB" id="R9KXX0"/>
<comment type="caution">
    <text evidence="1">The sequence shown here is derived from an EMBL/GenBank/DDBJ whole genome shotgun (WGS) entry which is preliminary data.</text>
</comment>
<protein>
    <submittedName>
        <fullName evidence="1">Uncharacterized protein</fullName>
    </submittedName>
</protein>
<dbReference type="RefSeq" id="WP_016309771.1">
    <property type="nucleotide sequence ID" value="NZ_KE159646.1"/>
</dbReference>
<evidence type="ECO:0000313" key="2">
    <source>
        <dbReference type="Proteomes" id="UP000014204"/>
    </source>
</evidence>
<dbReference type="GeneID" id="82191042"/>
<dbReference type="Proteomes" id="UP000014204">
    <property type="component" value="Unassembled WGS sequence"/>
</dbReference>
<name>R9KXX0_9ACTN</name>
<dbReference type="STRING" id="1235794.C811_01571"/>